<dbReference type="GO" id="GO:0016787">
    <property type="term" value="F:hydrolase activity"/>
    <property type="evidence" value="ECO:0007669"/>
    <property type="project" value="UniProtKB-KW"/>
</dbReference>
<dbReference type="InterPro" id="IPR000871">
    <property type="entry name" value="Beta-lactam_class-A"/>
</dbReference>
<feature type="domain" description="Beta-lactamase class A catalytic" evidence="5">
    <location>
        <begin position="43"/>
        <end position="258"/>
    </location>
</feature>
<evidence type="ECO:0000256" key="3">
    <source>
        <dbReference type="ARBA" id="ARBA00012865"/>
    </source>
</evidence>
<dbReference type="RefSeq" id="WP_264810959.1">
    <property type="nucleotide sequence ID" value="NZ_CP110226.1"/>
</dbReference>
<organism evidence="6 7">
    <name type="scientific">Algoriphagus halophytocola</name>
    <dbReference type="NCBI Taxonomy" id="2991499"/>
    <lineage>
        <taxon>Bacteria</taxon>
        <taxon>Pseudomonadati</taxon>
        <taxon>Bacteroidota</taxon>
        <taxon>Cytophagia</taxon>
        <taxon>Cytophagales</taxon>
        <taxon>Cyclobacteriaceae</taxon>
        <taxon>Algoriphagus</taxon>
    </lineage>
</organism>
<evidence type="ECO:0000313" key="6">
    <source>
        <dbReference type="EMBL" id="UZD24242.1"/>
    </source>
</evidence>
<sequence>MKYCHLLLSLFLIILTSKVTAQNQDKLSGQIKSLIKDFKGDIGIYMEHIPSGNTIEINADTIFPTASLVKVPILLGIFDKIENGELQYHQPLMYRDSIKYGGSGLMQFFRDSTQTDLSTLIALMLSYSDNTTSLWNQALAGGGSEINLLMEKLGYQHTRVNSRTAGREKIWEKYGWGQSTPKEMAGMFKQIFKKEMISIPASEQMYRLLSNTFYTDYAISSIPPGVNVASKQGMVNASRSEVFLVNAPEGDYVCAIFTKNNEDQSWEYNNEAWELTRAISSLFWNQLNPNHPYQAPVQMKQYQEGLAY</sequence>
<dbReference type="InterPro" id="IPR045155">
    <property type="entry name" value="Beta-lactam_cat"/>
</dbReference>
<dbReference type="EC" id="3.5.2.6" evidence="3"/>
<dbReference type="SUPFAM" id="SSF56601">
    <property type="entry name" value="beta-lactamase/transpeptidase-like"/>
    <property type="match status" value="1"/>
</dbReference>
<dbReference type="EMBL" id="CP110226">
    <property type="protein sequence ID" value="UZD24242.1"/>
    <property type="molecule type" value="Genomic_DNA"/>
</dbReference>
<evidence type="ECO:0000256" key="4">
    <source>
        <dbReference type="SAM" id="SignalP"/>
    </source>
</evidence>
<dbReference type="Gene3D" id="3.40.710.10">
    <property type="entry name" value="DD-peptidase/beta-lactamase superfamily"/>
    <property type="match status" value="1"/>
</dbReference>
<comment type="similarity">
    <text evidence="2">Belongs to the class-A beta-lactamase family.</text>
</comment>
<name>A0ABY6MKD7_9BACT</name>
<dbReference type="PANTHER" id="PTHR35333">
    <property type="entry name" value="BETA-LACTAMASE"/>
    <property type="match status" value="1"/>
</dbReference>
<evidence type="ECO:0000313" key="7">
    <source>
        <dbReference type="Proteomes" id="UP001163156"/>
    </source>
</evidence>
<dbReference type="Pfam" id="PF13354">
    <property type="entry name" value="Beta-lactamase2"/>
    <property type="match status" value="1"/>
</dbReference>
<dbReference type="InterPro" id="IPR012338">
    <property type="entry name" value="Beta-lactam/transpept-like"/>
</dbReference>
<keyword evidence="6" id="KW-0378">Hydrolase</keyword>
<dbReference type="PANTHER" id="PTHR35333:SF3">
    <property type="entry name" value="BETA-LACTAMASE-TYPE TRANSPEPTIDASE FOLD CONTAINING PROTEIN"/>
    <property type="match status" value="1"/>
</dbReference>
<reference evidence="6" key="1">
    <citation type="submission" date="2022-10" db="EMBL/GenBank/DDBJ databases">
        <title>Algoriphagus sp. a novel bacteria isolate from halophytes salicornia europaea.</title>
        <authorList>
            <person name="Peng Y."/>
            <person name="Jiang L."/>
            <person name="Lee J."/>
        </authorList>
    </citation>
    <scope>NUCLEOTIDE SEQUENCE</scope>
    <source>
        <strain evidence="6">TR-M5</strain>
    </source>
</reference>
<comment type="catalytic activity">
    <reaction evidence="1">
        <text>a beta-lactam + H2O = a substituted beta-amino acid</text>
        <dbReference type="Rhea" id="RHEA:20401"/>
        <dbReference type="ChEBI" id="CHEBI:15377"/>
        <dbReference type="ChEBI" id="CHEBI:35627"/>
        <dbReference type="ChEBI" id="CHEBI:140347"/>
        <dbReference type="EC" id="3.5.2.6"/>
    </reaction>
</comment>
<accession>A0ABY6MKD7</accession>
<dbReference type="Proteomes" id="UP001163156">
    <property type="component" value="Chromosome"/>
</dbReference>
<evidence type="ECO:0000256" key="1">
    <source>
        <dbReference type="ARBA" id="ARBA00001526"/>
    </source>
</evidence>
<keyword evidence="4" id="KW-0732">Signal</keyword>
<protein>
    <recommendedName>
        <fullName evidence="3">beta-lactamase</fullName>
        <ecNumber evidence="3">3.5.2.6</ecNumber>
    </recommendedName>
</protein>
<feature type="signal peptide" evidence="4">
    <location>
        <begin position="1"/>
        <end position="21"/>
    </location>
</feature>
<evidence type="ECO:0000256" key="2">
    <source>
        <dbReference type="ARBA" id="ARBA00009009"/>
    </source>
</evidence>
<feature type="chain" id="PRO_5045465458" description="beta-lactamase" evidence="4">
    <location>
        <begin position="22"/>
        <end position="308"/>
    </location>
</feature>
<gene>
    <name evidence="6" type="ORF">OM944_07015</name>
</gene>
<keyword evidence="7" id="KW-1185">Reference proteome</keyword>
<proteinExistence type="inferred from homology"/>
<evidence type="ECO:0000259" key="5">
    <source>
        <dbReference type="Pfam" id="PF13354"/>
    </source>
</evidence>